<protein>
    <submittedName>
        <fullName evidence="1">Uncharacterized protein</fullName>
    </submittedName>
</protein>
<name>A0A6G0TKR5_APHGL</name>
<evidence type="ECO:0000313" key="1">
    <source>
        <dbReference type="EMBL" id="KAE9533520.1"/>
    </source>
</evidence>
<evidence type="ECO:0000313" key="2">
    <source>
        <dbReference type="Proteomes" id="UP000475862"/>
    </source>
</evidence>
<gene>
    <name evidence="1" type="ORF">AGLY_009158</name>
</gene>
<proteinExistence type="predicted"/>
<comment type="caution">
    <text evidence="1">The sequence shown here is derived from an EMBL/GenBank/DDBJ whole genome shotgun (WGS) entry which is preliminary data.</text>
</comment>
<organism evidence="1 2">
    <name type="scientific">Aphis glycines</name>
    <name type="common">Soybean aphid</name>
    <dbReference type="NCBI Taxonomy" id="307491"/>
    <lineage>
        <taxon>Eukaryota</taxon>
        <taxon>Metazoa</taxon>
        <taxon>Ecdysozoa</taxon>
        <taxon>Arthropoda</taxon>
        <taxon>Hexapoda</taxon>
        <taxon>Insecta</taxon>
        <taxon>Pterygota</taxon>
        <taxon>Neoptera</taxon>
        <taxon>Paraneoptera</taxon>
        <taxon>Hemiptera</taxon>
        <taxon>Sternorrhyncha</taxon>
        <taxon>Aphidomorpha</taxon>
        <taxon>Aphidoidea</taxon>
        <taxon>Aphididae</taxon>
        <taxon>Aphidini</taxon>
        <taxon>Aphis</taxon>
        <taxon>Aphis</taxon>
    </lineage>
</organism>
<reference evidence="1 2" key="1">
    <citation type="submission" date="2019-08" db="EMBL/GenBank/DDBJ databases">
        <title>The genome of the soybean aphid Biotype 1, its phylome, world population structure and adaptation to the North American continent.</title>
        <authorList>
            <person name="Giordano R."/>
            <person name="Donthu R.K."/>
            <person name="Hernandez A.G."/>
            <person name="Wright C.L."/>
            <person name="Zimin A.V."/>
        </authorList>
    </citation>
    <scope>NUCLEOTIDE SEQUENCE [LARGE SCALE GENOMIC DNA]</scope>
    <source>
        <tissue evidence="1">Whole aphids</tissue>
    </source>
</reference>
<keyword evidence="2" id="KW-1185">Reference proteome</keyword>
<accession>A0A6G0TKR5</accession>
<dbReference type="Proteomes" id="UP000475862">
    <property type="component" value="Unassembled WGS sequence"/>
</dbReference>
<sequence>MVSQSDNAADDRLIHCRRSCSGRINVSKWAGNRSALGPDSRQPCFDITVQSRMARLEMFNGRKGCYKKIVIIHFNDYCHAHTTDKLFSVGRKKDHVEVSVELRMRNFTLIFQTLLWEIVSSYTRVAGKRLHTLVLVPTRTYYVSITPRLRLKITTASCYITNNSIFPPKIWAKQSSDRIHTTNACESFHSNFNSNFYHQHPHIFKIIEILKLFQNKGLKLKIGIEANLIILDFHV</sequence>
<dbReference type="EMBL" id="VYZN01000034">
    <property type="protein sequence ID" value="KAE9533520.1"/>
    <property type="molecule type" value="Genomic_DNA"/>
</dbReference>
<dbReference type="AlphaFoldDB" id="A0A6G0TKR5"/>